<organism evidence="3 4">
    <name type="scientific">Cutaneotrichosporon cavernicola</name>
    <dbReference type="NCBI Taxonomy" id="279322"/>
    <lineage>
        <taxon>Eukaryota</taxon>
        <taxon>Fungi</taxon>
        <taxon>Dikarya</taxon>
        <taxon>Basidiomycota</taxon>
        <taxon>Agaricomycotina</taxon>
        <taxon>Tremellomycetes</taxon>
        <taxon>Trichosporonales</taxon>
        <taxon>Trichosporonaceae</taxon>
        <taxon>Cutaneotrichosporon</taxon>
    </lineage>
</organism>
<dbReference type="KEGG" id="ccac:CcaHIS019_0206880"/>
<protein>
    <submittedName>
        <fullName evidence="3">Uncharacterized protein</fullName>
    </submittedName>
</protein>
<feature type="compositionally biased region" description="Basic and acidic residues" evidence="1">
    <location>
        <begin position="48"/>
        <end position="60"/>
    </location>
</feature>
<accession>A0AA48IDY0</accession>
<feature type="transmembrane region" description="Helical" evidence="2">
    <location>
        <begin position="104"/>
        <end position="125"/>
    </location>
</feature>
<dbReference type="EMBL" id="AP028213">
    <property type="protein sequence ID" value="BEI89326.1"/>
    <property type="molecule type" value="Genomic_DNA"/>
</dbReference>
<sequence length="136" mass="14766">MTSLTFSEPSGRRMSTGRRPSASSPYPVRVMTSIKPSDYPSPPKRTSPKKEASADPFRDDAPQCCSDLDCLTNSPQDERVALPVQDAERQPLLGHQTQRRSLRWMMLVGLVLVLVVGGVIAGGVASMHAETAEKEG</sequence>
<keyword evidence="2" id="KW-0812">Transmembrane</keyword>
<reference evidence="3" key="1">
    <citation type="journal article" date="2023" name="BMC Genomics">
        <title>Chromosome-level genome assemblies of Cutaneotrichosporon spp. (Trichosporonales, Basidiomycota) reveal imbalanced evolution between nucleotide sequences and chromosome synteny.</title>
        <authorList>
            <person name="Kobayashi Y."/>
            <person name="Kayamori A."/>
            <person name="Aoki K."/>
            <person name="Shiwa Y."/>
            <person name="Matsutani M."/>
            <person name="Fujita N."/>
            <person name="Sugita T."/>
            <person name="Iwasaki W."/>
            <person name="Tanaka N."/>
            <person name="Takashima M."/>
        </authorList>
    </citation>
    <scope>NUCLEOTIDE SEQUENCE</scope>
    <source>
        <strain evidence="3">HIS019</strain>
    </source>
</reference>
<keyword evidence="2" id="KW-1133">Transmembrane helix</keyword>
<evidence type="ECO:0000256" key="1">
    <source>
        <dbReference type="SAM" id="MobiDB-lite"/>
    </source>
</evidence>
<evidence type="ECO:0000313" key="4">
    <source>
        <dbReference type="Proteomes" id="UP001233271"/>
    </source>
</evidence>
<feature type="region of interest" description="Disordered" evidence="1">
    <location>
        <begin position="1"/>
        <end position="60"/>
    </location>
</feature>
<dbReference type="Proteomes" id="UP001233271">
    <property type="component" value="Chromosome 2"/>
</dbReference>
<name>A0AA48IDY0_9TREE</name>
<dbReference type="AlphaFoldDB" id="A0AA48IDY0"/>
<keyword evidence="4" id="KW-1185">Reference proteome</keyword>
<gene>
    <name evidence="3" type="ORF">CcaverHIS019_0206880</name>
</gene>
<proteinExistence type="predicted"/>
<dbReference type="RefSeq" id="XP_060454592.1">
    <property type="nucleotide sequence ID" value="XM_060597728.1"/>
</dbReference>
<evidence type="ECO:0000256" key="2">
    <source>
        <dbReference type="SAM" id="Phobius"/>
    </source>
</evidence>
<evidence type="ECO:0000313" key="3">
    <source>
        <dbReference type="EMBL" id="BEI89326.1"/>
    </source>
</evidence>
<keyword evidence="2" id="KW-0472">Membrane</keyword>
<dbReference type="GeneID" id="85493197"/>